<sequence>MLHIAILIPFLWAALIPLMRVLPRIHPGWAVLPAPGALFIYFLSRIPQSAAGESLFTTVPWMPDLGIDLSLVLDGWSLLFALLITGIGTLVVWYSMFYMGKNSESIRQFYLYLLMFMGAMLGVVLSDNLMVLYAFWELTSIASFLLIAFWYRRERSRYGALKSMLITVFGGLAMFAGFNLLYLMTGTYSIREIAAQAASLPEHSLFLPAMILVLLGAFTKSAQFPFHIWLPDAMEAPTPVSAYLHSATMVKAGLYLVARMSPVFAGDSAWFWTVSLVGLVTLLYGSFKAIRQTDLKALLAYSTISQLGLIMSLLGVGSAAAFFDDPAQIALFGLATTAAVFHLINHAVFKGSLFMVVGIVDHETGTRDLRRLGGLIKLMPVTFAVALIGSFSMAGLPPFSGFLSKEMFFTAMVNIREFDAANVGSWMLLLPIIAWIASVFTFVYSMILVFKTFGGKAMNNKLDKLPHEASAGLLASPVLLVSLAFVFAFIPNALGRTLIDPAVAAVRGGVLSPADAHVSIHFWHGWTTELWMTIGVVLLGSALYMTYGRLKMLDREWSGRDTLNRLYNGLLNVLENGGRRFTDLYMTGSVRLYLIYIFLFLIAAVGGTLIFSPGISLGMENYAPITFYEVALVVVMLGAAAAVPFAKSRVNAILFTGAAGYMVTALFLIFRAPDLALTQMIVETVSVILFLLCFKFLPKLKREKEKHVFKWTNLLVAAGVGITVTLVAMASMGSSPFEPISNYFLNESYESAGGKNVVNVILVDFRGFDTLFEIMVLGIASLGIYGLIKLGVRTTPEQGAKSTKPASQPHASFPLRSNDVILRTMSRVIVLIIISFSLYLFFAGHNNPGGGFIAALMTAAALILLAVSFGMDTVRRVIRIDYRILTAIGLSIAILTAAGSFVFGAPFLSHAFGHFELPILGDTELATAVLFDLGVYLAVVGVVMNIIFTIKGED</sequence>
<feature type="transmembrane region" description="Helical" evidence="14">
    <location>
        <begin position="593"/>
        <end position="613"/>
    </location>
</feature>
<feature type="transmembrane region" description="Helical" evidence="14">
    <location>
        <begin position="709"/>
        <end position="732"/>
    </location>
</feature>
<keyword evidence="4" id="KW-0050">Antiport</keyword>
<evidence type="ECO:0000256" key="9">
    <source>
        <dbReference type="ARBA" id="ARBA00023053"/>
    </source>
</evidence>
<accession>A0ABQ1ZWW2</accession>
<evidence type="ECO:0000259" key="15">
    <source>
        <dbReference type="Pfam" id="PF00361"/>
    </source>
</evidence>
<feature type="transmembrane region" description="Helical" evidence="14">
    <location>
        <begin position="240"/>
        <end position="257"/>
    </location>
</feature>
<comment type="caution">
    <text evidence="20">The sequence shown here is derived from an EMBL/GenBank/DDBJ whole genome shotgun (WGS) entry which is preliminary data.</text>
</comment>
<feature type="transmembrane region" description="Helical" evidence="14">
    <location>
        <begin position="850"/>
        <end position="870"/>
    </location>
</feature>
<comment type="subcellular location">
    <subcellularLocation>
        <location evidence="1">Cell membrane</location>
        <topology evidence="1">Multi-pass membrane protein</topology>
    </subcellularLocation>
    <subcellularLocation>
        <location evidence="13">Membrane</location>
        <topology evidence="13">Multi-pass membrane protein</topology>
    </subcellularLocation>
</comment>
<keyword evidence="7" id="KW-0375">Hydrogen ion transport</keyword>
<evidence type="ECO:0000256" key="11">
    <source>
        <dbReference type="ARBA" id="ARBA00023136"/>
    </source>
</evidence>
<evidence type="ECO:0000259" key="19">
    <source>
        <dbReference type="Pfam" id="PF20501"/>
    </source>
</evidence>
<evidence type="ECO:0000256" key="13">
    <source>
        <dbReference type="RuleBase" id="RU000320"/>
    </source>
</evidence>
<dbReference type="NCBIfam" id="NF009285">
    <property type="entry name" value="PRK12645.1"/>
    <property type="match status" value="1"/>
</dbReference>
<feature type="domain" description="NADH-Ubiquinone oxidoreductase (complex I) chain 5 N-terminal" evidence="16">
    <location>
        <begin position="62"/>
        <end position="110"/>
    </location>
</feature>
<dbReference type="Pfam" id="PF00361">
    <property type="entry name" value="Proton_antipo_M"/>
    <property type="match status" value="1"/>
</dbReference>
<evidence type="ECO:0000256" key="12">
    <source>
        <dbReference type="ARBA" id="ARBA00023201"/>
    </source>
</evidence>
<organism evidence="20 21">
    <name type="scientific">Saccharibacillus endophyticus</name>
    <dbReference type="NCBI Taxonomy" id="2060666"/>
    <lineage>
        <taxon>Bacteria</taxon>
        <taxon>Bacillati</taxon>
        <taxon>Bacillota</taxon>
        <taxon>Bacilli</taxon>
        <taxon>Bacillales</taxon>
        <taxon>Paenibacillaceae</taxon>
        <taxon>Saccharibacillus</taxon>
    </lineage>
</organism>
<evidence type="ECO:0000256" key="3">
    <source>
        <dbReference type="ARBA" id="ARBA00022448"/>
    </source>
</evidence>
<evidence type="ECO:0000313" key="20">
    <source>
        <dbReference type="EMBL" id="GGH78821.1"/>
    </source>
</evidence>
<feature type="transmembrane region" description="Helical" evidence="14">
    <location>
        <begin position="76"/>
        <end position="97"/>
    </location>
</feature>
<dbReference type="NCBIfam" id="TIGR00940">
    <property type="entry name" value="2a6301s01"/>
    <property type="match status" value="1"/>
</dbReference>
<feature type="transmembrane region" description="Helical" evidence="14">
    <location>
        <begin position="299"/>
        <end position="323"/>
    </location>
</feature>
<comment type="similarity">
    <text evidence="2">Belongs to the CPA3 antiporters (TC 2.A.63) subunit A family.</text>
</comment>
<keyword evidence="9" id="KW-0915">Sodium</keyword>
<feature type="transmembrane region" description="Helical" evidence="14">
    <location>
        <begin position="882"/>
        <end position="905"/>
    </location>
</feature>
<feature type="transmembrane region" description="Helical" evidence="14">
    <location>
        <begin position="109"/>
        <end position="125"/>
    </location>
</feature>
<reference evidence="21" key="1">
    <citation type="journal article" date="2019" name="Int. J. Syst. Evol. Microbiol.">
        <title>The Global Catalogue of Microorganisms (GCM) 10K type strain sequencing project: providing services to taxonomists for standard genome sequencing and annotation.</title>
        <authorList>
            <consortium name="The Broad Institute Genomics Platform"/>
            <consortium name="The Broad Institute Genome Sequencing Center for Infectious Disease"/>
            <person name="Wu L."/>
            <person name="Ma J."/>
        </authorList>
    </citation>
    <scope>NUCLEOTIDE SEQUENCE [LARGE SCALE GENOMIC DNA]</scope>
    <source>
        <strain evidence="21">CCM 8702</strain>
    </source>
</reference>
<proteinExistence type="inferred from homology"/>
<feature type="transmembrane region" description="Helical" evidence="14">
    <location>
        <begin position="825"/>
        <end position="844"/>
    </location>
</feature>
<name>A0ABQ1ZWW2_9BACL</name>
<feature type="transmembrane region" description="Helical" evidence="14">
    <location>
        <begin position="423"/>
        <end position="450"/>
    </location>
</feature>
<feature type="transmembrane region" description="Helical" evidence="14">
    <location>
        <begin position="676"/>
        <end position="697"/>
    </location>
</feature>
<evidence type="ECO:0000256" key="7">
    <source>
        <dbReference type="ARBA" id="ARBA00022781"/>
    </source>
</evidence>
<feature type="domain" description="MrpA C-terminal/MbhD" evidence="18">
    <location>
        <begin position="634"/>
        <end position="699"/>
    </location>
</feature>
<evidence type="ECO:0000259" key="17">
    <source>
        <dbReference type="Pfam" id="PF04039"/>
    </source>
</evidence>
<feature type="transmembrane region" description="Helical" evidence="14">
    <location>
        <begin position="381"/>
        <end position="403"/>
    </location>
</feature>
<evidence type="ECO:0000256" key="14">
    <source>
        <dbReference type="SAM" id="Phobius"/>
    </source>
</evidence>
<dbReference type="PRINTS" id="PR01434">
    <property type="entry name" value="NADHDHGNASE5"/>
</dbReference>
<gene>
    <name evidence="20" type="primary">mrpA</name>
    <name evidence="20" type="ORF">GCM10007362_24680</name>
</gene>
<feature type="transmembrane region" description="Helical" evidence="14">
    <location>
        <begin position="530"/>
        <end position="547"/>
    </location>
</feature>
<evidence type="ECO:0000259" key="16">
    <source>
        <dbReference type="Pfam" id="PF00662"/>
    </source>
</evidence>
<dbReference type="InterPro" id="IPR001516">
    <property type="entry name" value="Proton_antipo_N"/>
</dbReference>
<dbReference type="InterPro" id="IPR005663">
    <property type="entry name" value="MrpA/MnhA1/PhaAB"/>
</dbReference>
<keyword evidence="11 14" id="KW-0472">Membrane</keyword>
<evidence type="ECO:0000256" key="8">
    <source>
        <dbReference type="ARBA" id="ARBA00022989"/>
    </source>
</evidence>
<dbReference type="Pfam" id="PF04039">
    <property type="entry name" value="MnhB"/>
    <property type="match status" value="1"/>
</dbReference>
<keyword evidence="8 14" id="KW-1133">Transmembrane helix</keyword>
<keyword evidence="3" id="KW-0813">Transport</keyword>
<feature type="transmembrane region" description="Helical" evidence="14">
    <location>
        <begin position="329"/>
        <end position="360"/>
    </location>
</feature>
<evidence type="ECO:0000256" key="10">
    <source>
        <dbReference type="ARBA" id="ARBA00023065"/>
    </source>
</evidence>
<dbReference type="Pfam" id="PF13244">
    <property type="entry name" value="MbhD"/>
    <property type="match status" value="1"/>
</dbReference>
<dbReference type="RefSeq" id="WP_172243748.1">
    <property type="nucleotide sequence ID" value="NZ_BMDD01000003.1"/>
</dbReference>
<evidence type="ECO:0000256" key="6">
    <source>
        <dbReference type="ARBA" id="ARBA00022692"/>
    </source>
</evidence>
<feature type="domain" description="NADH:quinone oxidoreductase/Mrp antiporter transmembrane" evidence="15">
    <location>
        <begin position="126"/>
        <end position="416"/>
    </location>
</feature>
<feature type="domain" description="MrpA C-terminal/MbhE" evidence="19">
    <location>
        <begin position="712"/>
        <end position="789"/>
    </location>
</feature>
<evidence type="ECO:0000256" key="2">
    <source>
        <dbReference type="ARBA" id="ARBA00008483"/>
    </source>
</evidence>
<keyword evidence="6 13" id="KW-0812">Transmembrane</keyword>
<protein>
    <submittedName>
        <fullName evidence="20">Na(+)/H(+) antiporter subunit A</fullName>
    </submittedName>
</protein>
<dbReference type="Proteomes" id="UP000605427">
    <property type="component" value="Unassembled WGS sequence"/>
</dbReference>
<feature type="transmembrane region" description="Helical" evidence="14">
    <location>
        <begin position="925"/>
        <end position="948"/>
    </location>
</feature>
<keyword evidence="12" id="KW-0739">Sodium transport</keyword>
<feature type="transmembrane region" description="Helical" evidence="14">
    <location>
        <begin position="205"/>
        <end position="228"/>
    </location>
</feature>
<feature type="transmembrane region" description="Helical" evidence="14">
    <location>
        <begin position="770"/>
        <end position="788"/>
    </location>
</feature>
<dbReference type="InterPro" id="IPR025383">
    <property type="entry name" value="MrpA_C/MbhD"/>
</dbReference>
<dbReference type="InterPro" id="IPR046806">
    <property type="entry name" value="MrpA_C/MbhE"/>
</dbReference>
<dbReference type="NCBIfam" id="NF009223">
    <property type="entry name" value="PRK12573.1"/>
    <property type="match status" value="1"/>
</dbReference>
<evidence type="ECO:0000256" key="1">
    <source>
        <dbReference type="ARBA" id="ARBA00004651"/>
    </source>
</evidence>
<feature type="transmembrane region" description="Helical" evidence="14">
    <location>
        <begin position="652"/>
        <end position="670"/>
    </location>
</feature>
<feature type="transmembrane region" description="Helical" evidence="14">
    <location>
        <begin position="163"/>
        <end position="185"/>
    </location>
</feature>
<evidence type="ECO:0000259" key="18">
    <source>
        <dbReference type="Pfam" id="PF13244"/>
    </source>
</evidence>
<feature type="transmembrane region" description="Helical" evidence="14">
    <location>
        <begin position="131"/>
        <end position="151"/>
    </location>
</feature>
<dbReference type="PANTHER" id="PTHR43373">
    <property type="entry name" value="NA(+)/H(+) ANTIPORTER SUBUNIT"/>
    <property type="match status" value="1"/>
</dbReference>
<dbReference type="EMBL" id="BMDD01000003">
    <property type="protein sequence ID" value="GGH78821.1"/>
    <property type="molecule type" value="Genomic_DNA"/>
</dbReference>
<feature type="transmembrane region" description="Helical" evidence="14">
    <location>
        <begin position="269"/>
        <end position="287"/>
    </location>
</feature>
<dbReference type="InterPro" id="IPR001750">
    <property type="entry name" value="ND/Mrp_TM"/>
</dbReference>
<dbReference type="Pfam" id="PF20501">
    <property type="entry name" value="MbhE"/>
    <property type="match status" value="1"/>
</dbReference>
<evidence type="ECO:0000256" key="5">
    <source>
        <dbReference type="ARBA" id="ARBA00022475"/>
    </source>
</evidence>
<evidence type="ECO:0000256" key="4">
    <source>
        <dbReference type="ARBA" id="ARBA00022449"/>
    </source>
</evidence>
<keyword evidence="10" id="KW-0406">Ion transport</keyword>
<keyword evidence="5" id="KW-1003">Cell membrane</keyword>
<dbReference type="Pfam" id="PF00662">
    <property type="entry name" value="Proton_antipo_N"/>
    <property type="match status" value="1"/>
</dbReference>
<feature type="transmembrane region" description="Helical" evidence="14">
    <location>
        <begin position="625"/>
        <end position="645"/>
    </location>
</feature>
<feature type="transmembrane region" description="Helical" evidence="14">
    <location>
        <begin position="471"/>
        <end position="490"/>
    </location>
</feature>
<keyword evidence="21" id="KW-1185">Reference proteome</keyword>
<dbReference type="InterPro" id="IPR050616">
    <property type="entry name" value="CPA3_Na-H_Antiporter_A"/>
</dbReference>
<feature type="domain" description="Na+/H+ antiporter MnhB subunit-related protein" evidence="17">
    <location>
        <begin position="821"/>
        <end position="944"/>
    </location>
</feature>
<dbReference type="InterPro" id="IPR007182">
    <property type="entry name" value="MnhB"/>
</dbReference>
<dbReference type="PANTHER" id="PTHR43373:SF1">
    <property type="entry name" value="NA(+)_H(+) ANTIPORTER SUBUNIT A"/>
    <property type="match status" value="1"/>
</dbReference>
<evidence type="ECO:0000313" key="21">
    <source>
        <dbReference type="Proteomes" id="UP000605427"/>
    </source>
</evidence>